<comment type="caution">
    <text evidence="2">The sequence shown here is derived from an EMBL/GenBank/DDBJ whole genome shotgun (WGS) entry which is preliminary data.</text>
</comment>
<feature type="compositionally biased region" description="Basic and acidic residues" evidence="1">
    <location>
        <begin position="19"/>
        <end position="35"/>
    </location>
</feature>
<keyword evidence="3" id="KW-1185">Reference proteome</keyword>
<organism evidence="2 3">
    <name type="scientific">Fistulifera solaris</name>
    <name type="common">Oleaginous diatom</name>
    <dbReference type="NCBI Taxonomy" id="1519565"/>
    <lineage>
        <taxon>Eukaryota</taxon>
        <taxon>Sar</taxon>
        <taxon>Stramenopiles</taxon>
        <taxon>Ochrophyta</taxon>
        <taxon>Bacillariophyta</taxon>
        <taxon>Bacillariophyceae</taxon>
        <taxon>Bacillariophycidae</taxon>
        <taxon>Naviculales</taxon>
        <taxon>Naviculaceae</taxon>
        <taxon>Fistulifera</taxon>
    </lineage>
</organism>
<accession>A0A1Z5JJ98</accession>
<protein>
    <submittedName>
        <fullName evidence="2">Uncharacterized protein</fullName>
    </submittedName>
</protein>
<evidence type="ECO:0000256" key="1">
    <source>
        <dbReference type="SAM" id="MobiDB-lite"/>
    </source>
</evidence>
<name>A0A1Z5JJ98_FISSO</name>
<gene>
    <name evidence="2" type="ORF">FisN_8Hh074</name>
</gene>
<reference evidence="2 3" key="1">
    <citation type="journal article" date="2015" name="Plant Cell">
        <title>Oil accumulation by the oleaginous diatom Fistulifera solaris as revealed by the genome and transcriptome.</title>
        <authorList>
            <person name="Tanaka T."/>
            <person name="Maeda Y."/>
            <person name="Veluchamy A."/>
            <person name="Tanaka M."/>
            <person name="Abida H."/>
            <person name="Marechal E."/>
            <person name="Bowler C."/>
            <person name="Muto M."/>
            <person name="Sunaga Y."/>
            <person name="Tanaka M."/>
            <person name="Yoshino T."/>
            <person name="Taniguchi T."/>
            <person name="Fukuda Y."/>
            <person name="Nemoto M."/>
            <person name="Matsumoto M."/>
            <person name="Wong P.S."/>
            <person name="Aburatani S."/>
            <person name="Fujibuchi W."/>
        </authorList>
    </citation>
    <scope>NUCLEOTIDE SEQUENCE [LARGE SCALE GENOMIC DNA]</scope>
    <source>
        <strain evidence="2 3">JPCC DA0580</strain>
    </source>
</reference>
<dbReference type="InParanoid" id="A0A1Z5JJ98"/>
<dbReference type="Proteomes" id="UP000198406">
    <property type="component" value="Unassembled WGS sequence"/>
</dbReference>
<evidence type="ECO:0000313" key="3">
    <source>
        <dbReference type="Proteomes" id="UP000198406"/>
    </source>
</evidence>
<dbReference type="OrthoDB" id="43153at2759"/>
<evidence type="ECO:0000313" key="2">
    <source>
        <dbReference type="EMBL" id="GAX14090.1"/>
    </source>
</evidence>
<proteinExistence type="predicted"/>
<dbReference type="AlphaFoldDB" id="A0A1Z5JJ98"/>
<feature type="compositionally biased region" description="Basic residues" evidence="1">
    <location>
        <begin position="1"/>
        <end position="11"/>
    </location>
</feature>
<sequence length="422" mass="49744">MPKSKGTKRKQQGNWSAADHAEHNERKKRQREDAKHTRRHERTALLTHDTFDKRQQLRVKLHFTKTSRMREQLKERLMQWDPVVEAELQRKEEEEEKKQLLLLQEQEQGIKKKKWVRPGPETWQLKGAARPAHLVYDFDTRYQCPHQKAHDDYKSKQSRLQNLLQTPLPTKEERAASVLREYLSTLMQCGHLQVEMGGGSNNSPIPYWQECMTLERLHAVQWTTAPRDILQWYMDQEDYPQAEQFLEQHPPSDDVWWVFSAAWLAVELQRSPDARMVAAIRNNPFGAFYLAFYDTFDQVFEYQDELQEADDIPQSSLEEAIEYCSTFGKMWKNNGADRILQRLILETLQQETKDGDDSTSELTWRDLEWKTRLSKIEKASEKQRNDDNGDIAPEGPDISMYAEMFRTSMDMLEQAGTIPKIL</sequence>
<dbReference type="EMBL" id="BDSP01000075">
    <property type="protein sequence ID" value="GAX14090.1"/>
    <property type="molecule type" value="Genomic_DNA"/>
</dbReference>
<feature type="region of interest" description="Disordered" evidence="1">
    <location>
        <begin position="1"/>
        <end position="49"/>
    </location>
</feature>